<evidence type="ECO:0000313" key="1">
    <source>
        <dbReference type="EMBL" id="REF89193.1"/>
    </source>
</evidence>
<proteinExistence type="predicted"/>
<keyword evidence="2" id="KW-1185">Reference proteome</keyword>
<reference evidence="1 2" key="1">
    <citation type="submission" date="2018-08" db="EMBL/GenBank/DDBJ databases">
        <title>Genomic Encyclopedia of Type Strains, Phase IV (KMG-IV): sequencing the most valuable type-strain genomes for metagenomic binning, comparative biology and taxonomic classification.</title>
        <authorList>
            <person name="Goeker M."/>
        </authorList>
    </citation>
    <scope>NUCLEOTIDE SEQUENCE [LARGE SCALE GENOMIC DNA]</scope>
    <source>
        <strain evidence="1 2">BW863</strain>
    </source>
</reference>
<sequence length="45" mass="5181">MTNESKIETDVTVKHVKVESTRSFESARHALNQSFRSSIPRSLLY</sequence>
<organism evidence="1 2">
    <name type="scientific">Methylovirgula ligni</name>
    <dbReference type="NCBI Taxonomy" id="569860"/>
    <lineage>
        <taxon>Bacteria</taxon>
        <taxon>Pseudomonadati</taxon>
        <taxon>Pseudomonadota</taxon>
        <taxon>Alphaproteobacteria</taxon>
        <taxon>Hyphomicrobiales</taxon>
        <taxon>Beijerinckiaceae</taxon>
        <taxon>Methylovirgula</taxon>
    </lineage>
</organism>
<dbReference type="RefSeq" id="WP_245411118.1">
    <property type="nucleotide sequence ID" value="NZ_QUMO01000001.1"/>
</dbReference>
<dbReference type="AlphaFoldDB" id="A0A3D9Z1Z6"/>
<protein>
    <submittedName>
        <fullName evidence="1">Uncharacterized protein</fullName>
    </submittedName>
</protein>
<dbReference type="Proteomes" id="UP000256900">
    <property type="component" value="Unassembled WGS sequence"/>
</dbReference>
<evidence type="ECO:0000313" key="2">
    <source>
        <dbReference type="Proteomes" id="UP000256900"/>
    </source>
</evidence>
<accession>A0A3D9Z1Z6</accession>
<gene>
    <name evidence="1" type="ORF">DES32_0410</name>
</gene>
<dbReference type="EMBL" id="QUMO01000001">
    <property type="protein sequence ID" value="REF89193.1"/>
    <property type="molecule type" value="Genomic_DNA"/>
</dbReference>
<name>A0A3D9Z1Z6_9HYPH</name>
<comment type="caution">
    <text evidence="1">The sequence shown here is derived from an EMBL/GenBank/DDBJ whole genome shotgun (WGS) entry which is preliminary data.</text>
</comment>